<proteinExistence type="predicted"/>
<evidence type="ECO:0000256" key="2">
    <source>
        <dbReference type="ARBA" id="ARBA00022741"/>
    </source>
</evidence>
<dbReference type="PANTHER" id="PTHR42781">
    <property type="entry name" value="SPERMIDINE/PUTRESCINE IMPORT ATP-BINDING PROTEIN POTA"/>
    <property type="match status" value="1"/>
</dbReference>
<keyword evidence="2" id="KW-0547">Nucleotide-binding</keyword>
<dbReference type="PROSITE" id="PS00211">
    <property type="entry name" value="ABC_TRANSPORTER_1"/>
    <property type="match status" value="1"/>
</dbReference>
<sequence>MTSRSPRKLDGSGRPVRPLLEAFKLTKTYGTVQAVRGVDFSLAGNSYVTLLGPSGCGKTSILRMIGGFENVSSGALSLDGNRLDETAANLRPINTVFQSYALFPHLSVLENVAFGLSYRDVAKAQIKLLAMEALKTVQMETMVDRRPRQLSGGQQQRVALARAIVNEPRLLLLDEPLSALDRRMRKDMQIELKDLQRRLGMTFLHVTHDQEEAFALSDQIIVMRDGQIEQQGTPEDIYAHPETAYVADFIGGAACIPANVLGNEKARVVLETAFGTFTVPGEATLEKGDKAVLCLRPEQVSIAQATAREIEGSATLKARVVHQVYRGSDWLLECDCGDQIVQVLHRDTPPAISDDVSLTFETTKVWAAPADKRAVSAHGSGVA</sequence>
<dbReference type="InterPro" id="IPR003439">
    <property type="entry name" value="ABC_transporter-like_ATP-bd"/>
</dbReference>
<dbReference type="PROSITE" id="PS50893">
    <property type="entry name" value="ABC_TRANSPORTER_2"/>
    <property type="match status" value="1"/>
</dbReference>
<dbReference type="InterPro" id="IPR017871">
    <property type="entry name" value="ABC_transporter-like_CS"/>
</dbReference>
<evidence type="ECO:0000256" key="3">
    <source>
        <dbReference type="ARBA" id="ARBA00022840"/>
    </source>
</evidence>
<reference evidence="5" key="1">
    <citation type="submission" date="2023-07" db="EMBL/GenBank/DDBJ databases">
        <title>Genome content predicts the carbon catabolic preferences of heterotrophic bacteria.</title>
        <authorList>
            <person name="Gralka M."/>
        </authorList>
    </citation>
    <scope>NUCLEOTIDE SEQUENCE</scope>
    <source>
        <strain evidence="5">I2M02</strain>
    </source>
</reference>
<evidence type="ECO:0000313" key="6">
    <source>
        <dbReference type="Proteomes" id="UP001169823"/>
    </source>
</evidence>
<dbReference type="GO" id="GO:0043190">
    <property type="term" value="C:ATP-binding cassette (ABC) transporter complex"/>
    <property type="evidence" value="ECO:0007669"/>
    <property type="project" value="InterPro"/>
</dbReference>
<dbReference type="RefSeq" id="WP_303495133.1">
    <property type="nucleotide sequence ID" value="NZ_JAUOPJ010000022.1"/>
</dbReference>
<dbReference type="Pfam" id="PF08402">
    <property type="entry name" value="TOBE_2"/>
    <property type="match status" value="1"/>
</dbReference>
<dbReference type="GO" id="GO:0015847">
    <property type="term" value="P:putrescine transport"/>
    <property type="evidence" value="ECO:0007669"/>
    <property type="project" value="UniProtKB-ARBA"/>
</dbReference>
<name>A0AAW7XX33_9RHOB</name>
<dbReference type="InterPro" id="IPR008995">
    <property type="entry name" value="Mo/tungstate-bd_C_term_dom"/>
</dbReference>
<dbReference type="PANTHER" id="PTHR42781:SF4">
    <property type="entry name" value="SPERMIDINE_PUTRESCINE IMPORT ATP-BINDING PROTEIN POTA"/>
    <property type="match status" value="1"/>
</dbReference>
<dbReference type="InterPro" id="IPR013611">
    <property type="entry name" value="Transp-assoc_OB_typ2"/>
</dbReference>
<organism evidence="5 6">
    <name type="scientific">Celeribacter halophilus</name>
    <dbReference type="NCBI Taxonomy" id="576117"/>
    <lineage>
        <taxon>Bacteria</taxon>
        <taxon>Pseudomonadati</taxon>
        <taxon>Pseudomonadota</taxon>
        <taxon>Alphaproteobacteria</taxon>
        <taxon>Rhodobacterales</taxon>
        <taxon>Roseobacteraceae</taxon>
        <taxon>Celeribacter</taxon>
    </lineage>
</organism>
<dbReference type="SUPFAM" id="SSF50331">
    <property type="entry name" value="MOP-like"/>
    <property type="match status" value="1"/>
</dbReference>
<dbReference type="GO" id="GO:0016887">
    <property type="term" value="F:ATP hydrolysis activity"/>
    <property type="evidence" value="ECO:0007669"/>
    <property type="project" value="InterPro"/>
</dbReference>
<dbReference type="SUPFAM" id="SSF52540">
    <property type="entry name" value="P-loop containing nucleoside triphosphate hydrolases"/>
    <property type="match status" value="1"/>
</dbReference>
<dbReference type="GO" id="GO:0022857">
    <property type="term" value="F:transmembrane transporter activity"/>
    <property type="evidence" value="ECO:0007669"/>
    <property type="project" value="InterPro"/>
</dbReference>
<dbReference type="AlphaFoldDB" id="A0AAW7XX33"/>
<keyword evidence="3 5" id="KW-0067">ATP-binding</keyword>
<dbReference type="InterPro" id="IPR003593">
    <property type="entry name" value="AAA+_ATPase"/>
</dbReference>
<dbReference type="Gene3D" id="3.40.50.300">
    <property type="entry name" value="P-loop containing nucleotide triphosphate hydrolases"/>
    <property type="match status" value="1"/>
</dbReference>
<dbReference type="Gene3D" id="2.40.50.100">
    <property type="match status" value="1"/>
</dbReference>
<dbReference type="SMART" id="SM00382">
    <property type="entry name" value="AAA"/>
    <property type="match status" value="1"/>
</dbReference>
<protein>
    <submittedName>
        <fullName evidence="5">ABC transporter ATP-binding protein</fullName>
    </submittedName>
</protein>
<dbReference type="EMBL" id="JAUOPJ010000022">
    <property type="protein sequence ID" value="MDO6458894.1"/>
    <property type="molecule type" value="Genomic_DNA"/>
</dbReference>
<dbReference type="Proteomes" id="UP001169823">
    <property type="component" value="Unassembled WGS sequence"/>
</dbReference>
<accession>A0AAW7XX33</accession>
<dbReference type="InterPro" id="IPR027417">
    <property type="entry name" value="P-loop_NTPase"/>
</dbReference>
<comment type="caution">
    <text evidence="5">The sequence shown here is derived from an EMBL/GenBank/DDBJ whole genome shotgun (WGS) entry which is preliminary data.</text>
</comment>
<keyword evidence="1" id="KW-0813">Transport</keyword>
<evidence type="ECO:0000256" key="1">
    <source>
        <dbReference type="ARBA" id="ARBA00022448"/>
    </source>
</evidence>
<evidence type="ECO:0000259" key="4">
    <source>
        <dbReference type="PROSITE" id="PS50893"/>
    </source>
</evidence>
<evidence type="ECO:0000313" key="5">
    <source>
        <dbReference type="EMBL" id="MDO6458894.1"/>
    </source>
</evidence>
<dbReference type="Pfam" id="PF00005">
    <property type="entry name" value="ABC_tran"/>
    <property type="match status" value="1"/>
</dbReference>
<dbReference type="InterPro" id="IPR050093">
    <property type="entry name" value="ABC_SmlMolc_Importer"/>
</dbReference>
<gene>
    <name evidence="5" type="ORF">Q4494_17575</name>
</gene>
<dbReference type="GO" id="GO:0005524">
    <property type="term" value="F:ATP binding"/>
    <property type="evidence" value="ECO:0007669"/>
    <property type="project" value="UniProtKB-KW"/>
</dbReference>
<dbReference type="FunFam" id="3.40.50.300:FF:000133">
    <property type="entry name" value="Spermidine/putrescine import ATP-binding protein PotA"/>
    <property type="match status" value="1"/>
</dbReference>
<feature type="domain" description="ABC transporter" evidence="4">
    <location>
        <begin position="20"/>
        <end position="250"/>
    </location>
</feature>